<sequence length="76" mass="8073">MIFRIPLSATLDLPFVEHLLIVHAQAESLNPSDLVVDPAAATVPAPLIHAVTLTTSFLQTTLQVSATQASLVLLTE</sequence>
<organism evidence="1 2">
    <name type="scientific">Penicillium diatomitis</name>
    <dbReference type="NCBI Taxonomy" id="2819901"/>
    <lineage>
        <taxon>Eukaryota</taxon>
        <taxon>Fungi</taxon>
        <taxon>Dikarya</taxon>
        <taxon>Ascomycota</taxon>
        <taxon>Pezizomycotina</taxon>
        <taxon>Eurotiomycetes</taxon>
        <taxon>Eurotiomycetidae</taxon>
        <taxon>Eurotiales</taxon>
        <taxon>Aspergillaceae</taxon>
        <taxon>Penicillium</taxon>
    </lineage>
</organism>
<evidence type="ECO:0000313" key="1">
    <source>
        <dbReference type="EMBL" id="KAJ5477484.1"/>
    </source>
</evidence>
<keyword evidence="2" id="KW-1185">Reference proteome</keyword>
<accession>A0A9X0BP12</accession>
<comment type="caution">
    <text evidence="1">The sequence shown here is derived from an EMBL/GenBank/DDBJ whole genome shotgun (WGS) entry which is preliminary data.</text>
</comment>
<dbReference type="EMBL" id="JAPWDQ010000010">
    <property type="protein sequence ID" value="KAJ5477484.1"/>
    <property type="molecule type" value="Genomic_DNA"/>
</dbReference>
<evidence type="ECO:0000313" key="2">
    <source>
        <dbReference type="Proteomes" id="UP001148312"/>
    </source>
</evidence>
<dbReference type="RefSeq" id="XP_056788028.1">
    <property type="nucleotide sequence ID" value="XM_056937229.1"/>
</dbReference>
<dbReference type="GeneID" id="81627478"/>
<dbReference type="AlphaFoldDB" id="A0A9X0BP12"/>
<protein>
    <submittedName>
        <fullName evidence="1">Uncharacterized protein</fullName>
    </submittedName>
</protein>
<gene>
    <name evidence="1" type="ORF">N7539_007628</name>
</gene>
<dbReference type="Proteomes" id="UP001148312">
    <property type="component" value="Unassembled WGS sequence"/>
</dbReference>
<reference evidence="1" key="1">
    <citation type="submission" date="2022-12" db="EMBL/GenBank/DDBJ databases">
        <authorList>
            <person name="Petersen C."/>
        </authorList>
    </citation>
    <scope>NUCLEOTIDE SEQUENCE</scope>
    <source>
        <strain evidence="1">IBT 30728</strain>
    </source>
</reference>
<name>A0A9X0BP12_9EURO</name>
<proteinExistence type="predicted"/>
<reference evidence="1" key="2">
    <citation type="journal article" date="2023" name="IMA Fungus">
        <title>Comparative genomic study of the Penicillium genus elucidates a diverse pangenome and 15 lateral gene transfer events.</title>
        <authorList>
            <person name="Petersen C."/>
            <person name="Sorensen T."/>
            <person name="Nielsen M.R."/>
            <person name="Sondergaard T.E."/>
            <person name="Sorensen J.L."/>
            <person name="Fitzpatrick D.A."/>
            <person name="Frisvad J.C."/>
            <person name="Nielsen K.L."/>
        </authorList>
    </citation>
    <scope>NUCLEOTIDE SEQUENCE</scope>
    <source>
        <strain evidence="1">IBT 30728</strain>
    </source>
</reference>